<keyword evidence="2" id="KW-1185">Reference proteome</keyword>
<organism evidence="1 2">
    <name type="scientific">Tanacetum coccineum</name>
    <dbReference type="NCBI Taxonomy" id="301880"/>
    <lineage>
        <taxon>Eukaryota</taxon>
        <taxon>Viridiplantae</taxon>
        <taxon>Streptophyta</taxon>
        <taxon>Embryophyta</taxon>
        <taxon>Tracheophyta</taxon>
        <taxon>Spermatophyta</taxon>
        <taxon>Magnoliopsida</taxon>
        <taxon>eudicotyledons</taxon>
        <taxon>Gunneridae</taxon>
        <taxon>Pentapetalae</taxon>
        <taxon>asterids</taxon>
        <taxon>campanulids</taxon>
        <taxon>Asterales</taxon>
        <taxon>Asteraceae</taxon>
        <taxon>Asteroideae</taxon>
        <taxon>Anthemideae</taxon>
        <taxon>Anthemidinae</taxon>
        <taxon>Tanacetum</taxon>
    </lineage>
</organism>
<reference evidence="1" key="1">
    <citation type="journal article" date="2022" name="Int. J. Mol. Sci.">
        <title>Draft Genome of Tanacetum Coccineum: Genomic Comparison of Closely Related Tanacetum-Family Plants.</title>
        <authorList>
            <person name="Yamashiro T."/>
            <person name="Shiraishi A."/>
            <person name="Nakayama K."/>
            <person name="Satake H."/>
        </authorList>
    </citation>
    <scope>NUCLEOTIDE SEQUENCE</scope>
</reference>
<name>A0ABQ5CQS8_9ASTR</name>
<gene>
    <name evidence="1" type="ORF">Tco_0907499</name>
</gene>
<accession>A0ABQ5CQS8</accession>
<evidence type="ECO:0000313" key="1">
    <source>
        <dbReference type="EMBL" id="GJT27224.1"/>
    </source>
</evidence>
<protein>
    <submittedName>
        <fullName evidence="1">Uncharacterized protein</fullName>
    </submittedName>
</protein>
<dbReference type="EMBL" id="BQNB010014359">
    <property type="protein sequence ID" value="GJT27224.1"/>
    <property type="molecule type" value="Genomic_DNA"/>
</dbReference>
<reference evidence="1" key="2">
    <citation type="submission" date="2022-01" db="EMBL/GenBank/DDBJ databases">
        <authorList>
            <person name="Yamashiro T."/>
            <person name="Shiraishi A."/>
            <person name="Satake H."/>
            <person name="Nakayama K."/>
        </authorList>
    </citation>
    <scope>NUCLEOTIDE SEQUENCE</scope>
</reference>
<dbReference type="Proteomes" id="UP001151760">
    <property type="component" value="Unassembled WGS sequence"/>
</dbReference>
<proteinExistence type="predicted"/>
<sequence>MSYSARFKNKYGDPQPQHLFFDPPHYDSQLQQFMYWHFTLLHRLKNVIFFCQVRRKTLLAEADKFGFMEGRVQSSGDTVQTLQSS</sequence>
<comment type="caution">
    <text evidence="1">The sequence shown here is derived from an EMBL/GenBank/DDBJ whole genome shotgun (WGS) entry which is preliminary data.</text>
</comment>
<evidence type="ECO:0000313" key="2">
    <source>
        <dbReference type="Proteomes" id="UP001151760"/>
    </source>
</evidence>